<sequence>MATQRPLPPPFMWACPECVRLLLELAEWWDKSEDCFWEQLQLARHIADVHPRQVPAQHLDGCDLCPVYARRDDGDAGQVWAQHRARDLFMPPTLARQW</sequence>
<accession>A0ABP9KDM6</accession>
<protein>
    <submittedName>
        <fullName evidence="1">Uncharacterized protein</fullName>
    </submittedName>
</protein>
<name>A0ABP9KDM6_9ACTN</name>
<evidence type="ECO:0000313" key="2">
    <source>
        <dbReference type="Proteomes" id="UP001500124"/>
    </source>
</evidence>
<dbReference type="Proteomes" id="UP001500124">
    <property type="component" value="Unassembled WGS sequence"/>
</dbReference>
<dbReference type="RefSeq" id="WP_345668715.1">
    <property type="nucleotide sequence ID" value="NZ_BAABKC010000044.1"/>
</dbReference>
<reference evidence="2" key="1">
    <citation type="journal article" date="2019" name="Int. J. Syst. Evol. Microbiol.">
        <title>The Global Catalogue of Microorganisms (GCM) 10K type strain sequencing project: providing services to taxonomists for standard genome sequencing and annotation.</title>
        <authorList>
            <consortium name="The Broad Institute Genomics Platform"/>
            <consortium name="The Broad Institute Genome Sequencing Center for Infectious Disease"/>
            <person name="Wu L."/>
            <person name="Ma J."/>
        </authorList>
    </citation>
    <scope>NUCLEOTIDE SEQUENCE [LARGE SCALE GENOMIC DNA]</scope>
    <source>
        <strain evidence="2">JCM 18410</strain>
    </source>
</reference>
<keyword evidence="2" id="KW-1185">Reference proteome</keyword>
<comment type="caution">
    <text evidence="1">The sequence shown here is derived from an EMBL/GenBank/DDBJ whole genome shotgun (WGS) entry which is preliminary data.</text>
</comment>
<dbReference type="EMBL" id="BAABKC010000044">
    <property type="protein sequence ID" value="GAA5056517.1"/>
    <property type="molecule type" value="Genomic_DNA"/>
</dbReference>
<evidence type="ECO:0000313" key="1">
    <source>
        <dbReference type="EMBL" id="GAA5056517.1"/>
    </source>
</evidence>
<gene>
    <name evidence="1" type="ORF">GCM10023336_29390</name>
</gene>
<proteinExistence type="predicted"/>
<organism evidence="1 2">
    <name type="scientific">Streptomyces similanensis</name>
    <dbReference type="NCBI Taxonomy" id="1274988"/>
    <lineage>
        <taxon>Bacteria</taxon>
        <taxon>Bacillati</taxon>
        <taxon>Actinomycetota</taxon>
        <taxon>Actinomycetes</taxon>
        <taxon>Kitasatosporales</taxon>
        <taxon>Streptomycetaceae</taxon>
        <taxon>Streptomyces</taxon>
    </lineage>
</organism>